<dbReference type="PANTHER" id="PTHR10441:SF2">
    <property type="entry name" value="T-CELL SURFACE GLYCOPROTEIN CD8 ALPHA CHAIN"/>
    <property type="match status" value="1"/>
</dbReference>
<keyword evidence="12" id="KW-0449">Lipoprotein</keyword>
<dbReference type="InterPro" id="IPR013106">
    <property type="entry name" value="Ig_V-set"/>
</dbReference>
<keyword evidence="8 15" id="KW-0472">Membrane</keyword>
<evidence type="ECO:0000256" key="4">
    <source>
        <dbReference type="ARBA" id="ARBA00022729"/>
    </source>
</evidence>
<feature type="signal peptide" evidence="16">
    <location>
        <begin position="1"/>
        <end position="21"/>
    </location>
</feature>
<evidence type="ECO:0000256" key="14">
    <source>
        <dbReference type="SAM" id="MobiDB-lite"/>
    </source>
</evidence>
<dbReference type="GO" id="GO:0002456">
    <property type="term" value="P:T cell mediated immunity"/>
    <property type="evidence" value="ECO:0007669"/>
    <property type="project" value="TreeGrafter"/>
</dbReference>
<dbReference type="FunFam" id="2.60.40.10:FF:001514">
    <property type="entry name" value="CD8 alpha chain"/>
    <property type="match status" value="1"/>
</dbReference>
<keyword evidence="3 15" id="KW-0812">Transmembrane</keyword>
<evidence type="ECO:0000256" key="10">
    <source>
        <dbReference type="ARBA" id="ARBA00023157"/>
    </source>
</evidence>
<comment type="caution">
    <text evidence="19">The sequence shown here is derived from an EMBL/GenBank/DDBJ whole genome shotgun (WGS) entry which is preliminary data.</text>
</comment>
<dbReference type="GO" id="GO:0045065">
    <property type="term" value="P:cytotoxic T cell differentiation"/>
    <property type="evidence" value="ECO:0007669"/>
    <property type="project" value="TreeGrafter"/>
</dbReference>
<protein>
    <submittedName>
        <fullName evidence="19">CD8A protein</fullName>
    </submittedName>
</protein>
<evidence type="ECO:0000259" key="17">
    <source>
        <dbReference type="SMART" id="SM00406"/>
    </source>
</evidence>
<evidence type="ECO:0000256" key="15">
    <source>
        <dbReference type="SAM" id="Phobius"/>
    </source>
</evidence>
<evidence type="ECO:0000256" key="11">
    <source>
        <dbReference type="ARBA" id="ARBA00023180"/>
    </source>
</evidence>
<dbReference type="Proteomes" id="UP000656497">
    <property type="component" value="Unassembled WGS sequence"/>
</dbReference>
<feature type="transmembrane region" description="Helical" evidence="15">
    <location>
        <begin position="207"/>
        <end position="230"/>
    </location>
</feature>
<dbReference type="InterPro" id="IPR036179">
    <property type="entry name" value="Ig-like_dom_sf"/>
</dbReference>
<reference evidence="19" key="1">
    <citation type="submission" date="2019-09" db="EMBL/GenBank/DDBJ databases">
        <title>Bird 10,000 Genomes (B10K) Project - Family phase.</title>
        <authorList>
            <person name="Zhang G."/>
        </authorList>
    </citation>
    <scope>NUCLEOTIDE SEQUENCE</scope>
    <source>
        <strain evidence="19">B10K-DU-002-50</strain>
        <tissue evidence="19">Muscle</tissue>
    </source>
</reference>
<keyword evidence="10" id="KW-1015">Disulfide bond</keyword>
<evidence type="ECO:0000256" key="8">
    <source>
        <dbReference type="ARBA" id="ARBA00023136"/>
    </source>
</evidence>
<dbReference type="InterPro" id="IPR003599">
    <property type="entry name" value="Ig_sub"/>
</dbReference>
<dbReference type="Pfam" id="PF07686">
    <property type="entry name" value="V-set"/>
    <property type="match status" value="1"/>
</dbReference>
<dbReference type="PANTHER" id="PTHR10441">
    <property type="entry name" value="CD8 ALPHA CHAIN"/>
    <property type="match status" value="1"/>
</dbReference>
<keyword evidence="6 15" id="KW-1133">Transmembrane helix</keyword>
<proteinExistence type="predicted"/>
<evidence type="ECO:0000256" key="6">
    <source>
        <dbReference type="ARBA" id="ARBA00022989"/>
    </source>
</evidence>
<feature type="compositionally biased region" description="Basic and acidic residues" evidence="14">
    <location>
        <begin position="181"/>
        <end position="195"/>
    </location>
</feature>
<comment type="subcellular location">
    <subcellularLocation>
        <location evidence="1">Cell membrane</location>
        <topology evidence="1">Single-pass type I membrane protein</topology>
    </subcellularLocation>
</comment>
<keyword evidence="2" id="KW-1003">Cell membrane</keyword>
<sequence>MDTSPALLLLLTLGFCEYGHGAVQPLHREGQGNPSTESKALGCPGIYGQALEIKVRSPEDITRLRVGQKLELECHTDKSHGASWIRQDKHGTLHFIVFISSVSRTTFGENQKTSSSPRFEASKHNTIYRLVVKSFTPQDEGTYFCVMNLNQMLYFSPGQHAFLPVTTTVAPTTCGPTSKRGITEDSKLKTPDPEGRMQEDLNFPCHIFTWVPLAGACVLLLIALVITIVLCQQTRRRRCRCKR</sequence>
<organism evidence="19 20">
    <name type="scientific">Vidua macroura</name>
    <name type="common">Pin-tailed whydah</name>
    <dbReference type="NCBI Taxonomy" id="187451"/>
    <lineage>
        <taxon>Eukaryota</taxon>
        <taxon>Metazoa</taxon>
        <taxon>Chordata</taxon>
        <taxon>Craniata</taxon>
        <taxon>Vertebrata</taxon>
        <taxon>Euteleostomi</taxon>
        <taxon>Archelosauria</taxon>
        <taxon>Archosauria</taxon>
        <taxon>Dinosauria</taxon>
        <taxon>Saurischia</taxon>
        <taxon>Theropoda</taxon>
        <taxon>Coelurosauria</taxon>
        <taxon>Aves</taxon>
        <taxon>Neognathae</taxon>
        <taxon>Neoaves</taxon>
        <taxon>Telluraves</taxon>
        <taxon>Australaves</taxon>
        <taxon>Passeriformes</taxon>
        <taxon>Passeroidea</taxon>
        <taxon>Estrildidae</taxon>
        <taxon>Viduinae</taxon>
        <taxon>Vidua</taxon>
    </lineage>
</organism>
<evidence type="ECO:0000256" key="7">
    <source>
        <dbReference type="ARBA" id="ARBA00023130"/>
    </source>
</evidence>
<feature type="domain" description="Immunoglobulin V-set" evidence="17">
    <location>
        <begin position="69"/>
        <end position="147"/>
    </location>
</feature>
<keyword evidence="5" id="KW-0391">Immunity</keyword>
<gene>
    <name evidence="19" type="primary">Cd8a</name>
    <name evidence="19" type="ORF">VIDMAC_R00409</name>
</gene>
<evidence type="ECO:0000313" key="19">
    <source>
        <dbReference type="EMBL" id="NXQ07879.1"/>
    </source>
</evidence>
<evidence type="ECO:0000256" key="5">
    <source>
        <dbReference type="ARBA" id="ARBA00022859"/>
    </source>
</evidence>
<dbReference type="SMART" id="SM00406">
    <property type="entry name" value="IGv"/>
    <property type="match status" value="1"/>
</dbReference>
<dbReference type="SUPFAM" id="SSF48726">
    <property type="entry name" value="Immunoglobulin"/>
    <property type="match status" value="1"/>
</dbReference>
<dbReference type="AlphaFoldDB" id="A0A852EQ14"/>
<evidence type="ECO:0000256" key="12">
    <source>
        <dbReference type="ARBA" id="ARBA00023288"/>
    </source>
</evidence>
<feature type="non-terminal residue" evidence="19">
    <location>
        <position position="1"/>
    </location>
</feature>
<keyword evidence="20" id="KW-1185">Reference proteome</keyword>
<dbReference type="EMBL" id="WBNN01037184">
    <property type="protein sequence ID" value="NXQ07879.1"/>
    <property type="molecule type" value="Genomic_DNA"/>
</dbReference>
<feature type="non-terminal residue" evidence="19">
    <location>
        <position position="243"/>
    </location>
</feature>
<evidence type="ECO:0000256" key="2">
    <source>
        <dbReference type="ARBA" id="ARBA00022475"/>
    </source>
</evidence>
<evidence type="ECO:0000256" key="16">
    <source>
        <dbReference type="SAM" id="SignalP"/>
    </source>
</evidence>
<keyword evidence="13" id="KW-0393">Immunoglobulin domain</keyword>
<feature type="region of interest" description="Disordered" evidence="14">
    <location>
        <begin position="174"/>
        <end position="195"/>
    </location>
</feature>
<dbReference type="InterPro" id="IPR015468">
    <property type="entry name" value="CD8_asu"/>
</dbReference>
<keyword evidence="4 16" id="KW-0732">Signal</keyword>
<evidence type="ECO:0000256" key="3">
    <source>
        <dbReference type="ARBA" id="ARBA00022692"/>
    </source>
</evidence>
<feature type="domain" description="Immunoglobulin" evidence="18">
    <location>
        <begin position="59"/>
        <end position="170"/>
    </location>
</feature>
<dbReference type="InterPro" id="IPR013783">
    <property type="entry name" value="Ig-like_fold"/>
</dbReference>
<dbReference type="GO" id="GO:0007166">
    <property type="term" value="P:cell surface receptor signaling pathway"/>
    <property type="evidence" value="ECO:0007669"/>
    <property type="project" value="TreeGrafter"/>
</dbReference>
<dbReference type="SMART" id="SM00409">
    <property type="entry name" value="IG"/>
    <property type="match status" value="1"/>
</dbReference>
<name>A0A852EQ14_VIDMA</name>
<feature type="chain" id="PRO_5032830358" evidence="16">
    <location>
        <begin position="22"/>
        <end position="243"/>
    </location>
</feature>
<evidence type="ECO:0000256" key="13">
    <source>
        <dbReference type="ARBA" id="ARBA00023319"/>
    </source>
</evidence>
<accession>A0A852EQ14</accession>
<evidence type="ECO:0000256" key="1">
    <source>
        <dbReference type="ARBA" id="ARBA00004251"/>
    </source>
</evidence>
<evidence type="ECO:0000259" key="18">
    <source>
        <dbReference type="SMART" id="SM00409"/>
    </source>
</evidence>
<keyword evidence="7" id="KW-1064">Adaptive immunity</keyword>
<keyword evidence="11" id="KW-0325">Glycoprotein</keyword>
<dbReference type="Gene3D" id="2.60.40.10">
    <property type="entry name" value="Immunoglobulins"/>
    <property type="match status" value="1"/>
</dbReference>
<keyword evidence="9" id="KW-0564">Palmitate</keyword>
<evidence type="ECO:0000256" key="9">
    <source>
        <dbReference type="ARBA" id="ARBA00023139"/>
    </source>
</evidence>
<evidence type="ECO:0000313" key="20">
    <source>
        <dbReference type="Proteomes" id="UP000656497"/>
    </source>
</evidence>
<dbReference type="GO" id="GO:0009897">
    <property type="term" value="C:external side of plasma membrane"/>
    <property type="evidence" value="ECO:0007669"/>
    <property type="project" value="TreeGrafter"/>
</dbReference>